<dbReference type="InterPro" id="IPR025943">
    <property type="entry name" value="Sigma_54_int_dom_ATP-bd_2"/>
</dbReference>
<evidence type="ECO:0000256" key="2">
    <source>
        <dbReference type="ARBA" id="ARBA00022840"/>
    </source>
</evidence>
<dbReference type="InterPro" id="IPR058031">
    <property type="entry name" value="AAA_lid_NorR"/>
</dbReference>
<dbReference type="RefSeq" id="WP_123638458.1">
    <property type="nucleotide sequence ID" value="NZ_RJUK01000001.1"/>
</dbReference>
<keyword evidence="3" id="KW-0805">Transcription regulation</keyword>
<dbReference type="GO" id="GO:0000160">
    <property type="term" value="P:phosphorelay signal transduction system"/>
    <property type="evidence" value="ECO:0007669"/>
    <property type="project" value="InterPro"/>
</dbReference>
<dbReference type="OrthoDB" id="9804019at2"/>
<feature type="modified residue" description="4-aspartylphosphate" evidence="6">
    <location>
        <position position="60"/>
    </location>
</feature>
<dbReference type="GO" id="GO:0043565">
    <property type="term" value="F:sequence-specific DNA binding"/>
    <property type="evidence" value="ECO:0007669"/>
    <property type="project" value="InterPro"/>
</dbReference>
<dbReference type="CDD" id="cd00009">
    <property type="entry name" value="AAA"/>
    <property type="match status" value="1"/>
</dbReference>
<dbReference type="PROSITE" id="PS50045">
    <property type="entry name" value="SIGMA54_INTERACT_4"/>
    <property type="match status" value="1"/>
</dbReference>
<protein>
    <submittedName>
        <fullName evidence="10">DNA-binding NtrC family response regulator</fullName>
    </submittedName>
</protein>
<dbReference type="PROSITE" id="PS50110">
    <property type="entry name" value="RESPONSE_REGULATORY"/>
    <property type="match status" value="1"/>
</dbReference>
<evidence type="ECO:0000313" key="10">
    <source>
        <dbReference type="EMBL" id="ROQ21471.1"/>
    </source>
</evidence>
<dbReference type="InterPro" id="IPR002078">
    <property type="entry name" value="Sigma_54_int"/>
</dbReference>
<evidence type="ECO:0000256" key="7">
    <source>
        <dbReference type="SAM" id="MobiDB-lite"/>
    </source>
</evidence>
<keyword evidence="4 10" id="KW-0238">DNA-binding</keyword>
<dbReference type="Gene3D" id="3.40.50.300">
    <property type="entry name" value="P-loop containing nucleotide triphosphate hydrolases"/>
    <property type="match status" value="1"/>
</dbReference>
<dbReference type="PROSITE" id="PS00688">
    <property type="entry name" value="SIGMA54_INTERACT_3"/>
    <property type="match status" value="1"/>
</dbReference>
<reference evidence="10 11" key="1">
    <citation type="submission" date="2018-11" db="EMBL/GenBank/DDBJ databases">
        <title>Genomic Encyclopedia of Type Strains, Phase IV (KMG-IV): sequencing the most valuable type-strain genomes for metagenomic binning, comparative biology and taxonomic classification.</title>
        <authorList>
            <person name="Goeker M."/>
        </authorList>
    </citation>
    <scope>NUCLEOTIDE SEQUENCE [LARGE SCALE GENOMIC DNA]</scope>
    <source>
        <strain evidence="10 11">DSM 16974</strain>
    </source>
</reference>
<keyword evidence="5" id="KW-0804">Transcription</keyword>
<dbReference type="InterPro" id="IPR025944">
    <property type="entry name" value="Sigma_54_int_dom_CS"/>
</dbReference>
<dbReference type="InterPro" id="IPR009057">
    <property type="entry name" value="Homeodomain-like_sf"/>
</dbReference>
<dbReference type="SUPFAM" id="SSF46689">
    <property type="entry name" value="Homeodomain-like"/>
    <property type="match status" value="1"/>
</dbReference>
<evidence type="ECO:0000256" key="1">
    <source>
        <dbReference type="ARBA" id="ARBA00022741"/>
    </source>
</evidence>
<evidence type="ECO:0000259" key="8">
    <source>
        <dbReference type="PROSITE" id="PS50045"/>
    </source>
</evidence>
<sequence length="462" mass="51409">MPDAPSAAPVDILVIEDDPDLRQLLLEELTDAGHRCAGKGDLASARQWLSEEAPKLVVSDLHLPDGNGLDLLEELRQLPVRPSFIAITAFGTIDQAVDALKRGADDFLTKPLDLDHFTLSITRTLQRQQLEQELSYYRRLLDQGEFHGMIGRSPRMRQLFTQIQQVAQAGGPVLVTGESGVGKELVARAIHRESDRRDGPFIALNCGGIAANLLESELFGHAAGAFTGASKARRGLFAAADGGTLMLDEIGEMPMEMQSSLLRVLQDGRVRPVGSNTEQDLNVRIIAATNRELPDEVSEGRFREDLYYRLETFTIEVPPLRQRGDDLERLIAHMVHQFNQRRQQPVDSLSGEALNLLKRYPFPGNVRELSNIIERAVTFCSERLIGPEHLPERIHQATPTPEPASGDSWQPPTGEGELVSLDAVERSYIHYVLDQVDGNKKRAADILNIGRRTLYRWLETDA</sequence>
<feature type="domain" description="Sigma-54 factor interaction" evidence="8">
    <location>
        <begin position="149"/>
        <end position="378"/>
    </location>
</feature>
<dbReference type="Pfam" id="PF25601">
    <property type="entry name" value="AAA_lid_14"/>
    <property type="match status" value="1"/>
</dbReference>
<keyword evidence="2" id="KW-0067">ATP-binding</keyword>
<dbReference type="InterPro" id="IPR001789">
    <property type="entry name" value="Sig_transdc_resp-reg_receiver"/>
</dbReference>
<dbReference type="SUPFAM" id="SSF52172">
    <property type="entry name" value="CheY-like"/>
    <property type="match status" value="1"/>
</dbReference>
<dbReference type="PANTHER" id="PTHR32071">
    <property type="entry name" value="TRANSCRIPTIONAL REGULATORY PROTEIN"/>
    <property type="match status" value="1"/>
</dbReference>
<dbReference type="AlphaFoldDB" id="A0A3N1P1P7"/>
<dbReference type="InterPro" id="IPR027417">
    <property type="entry name" value="P-loop_NTPase"/>
</dbReference>
<proteinExistence type="predicted"/>
<organism evidence="10 11">
    <name type="scientific">Marinimicrobium koreense</name>
    <dbReference type="NCBI Taxonomy" id="306545"/>
    <lineage>
        <taxon>Bacteria</taxon>
        <taxon>Pseudomonadati</taxon>
        <taxon>Pseudomonadota</taxon>
        <taxon>Gammaproteobacteria</taxon>
        <taxon>Cellvibrionales</taxon>
        <taxon>Cellvibrionaceae</taxon>
        <taxon>Marinimicrobium</taxon>
    </lineage>
</organism>
<dbReference type="InterPro" id="IPR025662">
    <property type="entry name" value="Sigma_54_int_dom_ATP-bd_1"/>
</dbReference>
<dbReference type="Gene3D" id="1.10.8.60">
    <property type="match status" value="1"/>
</dbReference>
<dbReference type="GO" id="GO:0005524">
    <property type="term" value="F:ATP binding"/>
    <property type="evidence" value="ECO:0007669"/>
    <property type="project" value="UniProtKB-KW"/>
</dbReference>
<dbReference type="Gene3D" id="1.10.10.60">
    <property type="entry name" value="Homeodomain-like"/>
    <property type="match status" value="1"/>
</dbReference>
<evidence type="ECO:0000256" key="4">
    <source>
        <dbReference type="ARBA" id="ARBA00023125"/>
    </source>
</evidence>
<evidence type="ECO:0000256" key="3">
    <source>
        <dbReference type="ARBA" id="ARBA00023015"/>
    </source>
</evidence>
<comment type="caution">
    <text evidence="10">The sequence shown here is derived from an EMBL/GenBank/DDBJ whole genome shotgun (WGS) entry which is preliminary data.</text>
</comment>
<dbReference type="Proteomes" id="UP000273643">
    <property type="component" value="Unassembled WGS sequence"/>
</dbReference>
<dbReference type="PROSITE" id="PS00675">
    <property type="entry name" value="SIGMA54_INTERACT_1"/>
    <property type="match status" value="1"/>
</dbReference>
<evidence type="ECO:0000313" key="11">
    <source>
        <dbReference type="Proteomes" id="UP000273643"/>
    </source>
</evidence>
<dbReference type="Pfam" id="PF02954">
    <property type="entry name" value="HTH_8"/>
    <property type="match status" value="1"/>
</dbReference>
<dbReference type="EMBL" id="RJUK01000001">
    <property type="protein sequence ID" value="ROQ21471.1"/>
    <property type="molecule type" value="Genomic_DNA"/>
</dbReference>
<evidence type="ECO:0000259" key="9">
    <source>
        <dbReference type="PROSITE" id="PS50110"/>
    </source>
</evidence>
<evidence type="ECO:0000256" key="5">
    <source>
        <dbReference type="ARBA" id="ARBA00023163"/>
    </source>
</evidence>
<dbReference type="FunFam" id="3.40.50.300:FF:000006">
    <property type="entry name" value="DNA-binding transcriptional regulator NtrC"/>
    <property type="match status" value="1"/>
</dbReference>
<feature type="domain" description="Response regulatory" evidence="9">
    <location>
        <begin position="11"/>
        <end position="125"/>
    </location>
</feature>
<keyword evidence="6" id="KW-0597">Phosphoprotein</keyword>
<dbReference type="GO" id="GO:0006355">
    <property type="term" value="P:regulation of DNA-templated transcription"/>
    <property type="evidence" value="ECO:0007669"/>
    <property type="project" value="InterPro"/>
</dbReference>
<dbReference type="Pfam" id="PF00158">
    <property type="entry name" value="Sigma54_activat"/>
    <property type="match status" value="1"/>
</dbReference>
<dbReference type="SMART" id="SM00382">
    <property type="entry name" value="AAA"/>
    <property type="match status" value="1"/>
</dbReference>
<gene>
    <name evidence="10" type="ORF">EDC38_2095</name>
</gene>
<evidence type="ECO:0000256" key="6">
    <source>
        <dbReference type="PROSITE-ProRule" id="PRU00169"/>
    </source>
</evidence>
<dbReference type="InterPro" id="IPR002197">
    <property type="entry name" value="HTH_Fis"/>
</dbReference>
<dbReference type="PROSITE" id="PS00676">
    <property type="entry name" value="SIGMA54_INTERACT_2"/>
    <property type="match status" value="1"/>
</dbReference>
<dbReference type="Pfam" id="PF00072">
    <property type="entry name" value="Response_reg"/>
    <property type="match status" value="1"/>
</dbReference>
<dbReference type="Gene3D" id="3.40.50.2300">
    <property type="match status" value="1"/>
</dbReference>
<dbReference type="SMART" id="SM00448">
    <property type="entry name" value="REC"/>
    <property type="match status" value="1"/>
</dbReference>
<dbReference type="InterPro" id="IPR003593">
    <property type="entry name" value="AAA+_ATPase"/>
</dbReference>
<dbReference type="SUPFAM" id="SSF52540">
    <property type="entry name" value="P-loop containing nucleoside triphosphate hydrolases"/>
    <property type="match status" value="1"/>
</dbReference>
<accession>A0A3N1P1P7</accession>
<keyword evidence="1" id="KW-0547">Nucleotide-binding</keyword>
<feature type="region of interest" description="Disordered" evidence="7">
    <location>
        <begin position="394"/>
        <end position="416"/>
    </location>
</feature>
<keyword evidence="11" id="KW-1185">Reference proteome</keyword>
<name>A0A3N1P1P7_9GAMM</name>
<dbReference type="InterPro" id="IPR011006">
    <property type="entry name" value="CheY-like_superfamily"/>
</dbReference>